<dbReference type="EMBL" id="BNAU01000009">
    <property type="protein sequence ID" value="GHF20403.1"/>
    <property type="molecule type" value="Genomic_DNA"/>
</dbReference>
<feature type="transmembrane region" description="Helical" evidence="1">
    <location>
        <begin position="51"/>
        <end position="69"/>
    </location>
</feature>
<dbReference type="Proteomes" id="UP000605897">
    <property type="component" value="Unassembled WGS sequence"/>
</dbReference>
<proteinExistence type="predicted"/>
<protein>
    <submittedName>
        <fullName evidence="2">Uncharacterized protein</fullName>
    </submittedName>
</protein>
<reference evidence="3" key="1">
    <citation type="journal article" date="2019" name="Int. J. Syst. Evol. Microbiol.">
        <title>The Global Catalogue of Microorganisms (GCM) 10K type strain sequencing project: providing services to taxonomists for standard genome sequencing and annotation.</title>
        <authorList>
            <consortium name="The Broad Institute Genomics Platform"/>
            <consortium name="The Broad Institute Genome Sequencing Center for Infectious Disease"/>
            <person name="Wu L."/>
            <person name="Ma J."/>
        </authorList>
    </citation>
    <scope>NUCLEOTIDE SEQUENCE [LARGE SCALE GENOMIC DNA]</scope>
    <source>
        <strain evidence="3">CGMCC 4.7677</strain>
    </source>
</reference>
<organism evidence="2 3">
    <name type="scientific">Amycolatopsis deserti</name>
    <dbReference type="NCBI Taxonomy" id="185696"/>
    <lineage>
        <taxon>Bacteria</taxon>
        <taxon>Bacillati</taxon>
        <taxon>Actinomycetota</taxon>
        <taxon>Actinomycetes</taxon>
        <taxon>Pseudonocardiales</taxon>
        <taxon>Pseudonocardiaceae</taxon>
        <taxon>Amycolatopsis</taxon>
    </lineage>
</organism>
<comment type="caution">
    <text evidence="2">The sequence shown here is derived from an EMBL/GenBank/DDBJ whole genome shotgun (WGS) entry which is preliminary data.</text>
</comment>
<keyword evidence="1" id="KW-0472">Membrane</keyword>
<keyword evidence="1" id="KW-1133">Transmembrane helix</keyword>
<evidence type="ECO:0000313" key="2">
    <source>
        <dbReference type="EMBL" id="GHF20403.1"/>
    </source>
</evidence>
<evidence type="ECO:0000256" key="1">
    <source>
        <dbReference type="SAM" id="Phobius"/>
    </source>
</evidence>
<keyword evidence="1" id="KW-0812">Transmembrane</keyword>
<evidence type="ECO:0000313" key="3">
    <source>
        <dbReference type="Proteomes" id="UP000605897"/>
    </source>
</evidence>
<gene>
    <name evidence="2" type="ORF">GCM10017786_62800</name>
</gene>
<dbReference type="RefSeq" id="WP_229874830.1">
    <property type="nucleotide sequence ID" value="NZ_BNAU01000009.1"/>
</dbReference>
<sequence>MPTVQPPAEHRPERHRIVLDGSFYAVEPAPADEPPPVRPVLDRAVAKCARVWRVVLLGLTAVSALAMIAFALMKAVPSTALCMLALVVVKIADHIAEPGGRRAVDHER</sequence>
<accession>A0ABQ3JE28</accession>
<name>A0ABQ3JE28_9PSEU</name>
<keyword evidence="3" id="KW-1185">Reference proteome</keyword>